<name>G1STK0_RABIT</name>
<comment type="subcellular location">
    <subcellularLocation>
        <location evidence="1">Membrane</location>
        <topology evidence="1">Single-pass membrane protein</topology>
    </subcellularLocation>
</comment>
<dbReference type="GO" id="GO:0001580">
    <property type="term" value="P:detection of chemical stimulus involved in sensory perception of bitter taste"/>
    <property type="evidence" value="ECO:0007669"/>
    <property type="project" value="TreeGrafter"/>
</dbReference>
<keyword evidence="2 9" id="KW-0812">Transmembrane</keyword>
<dbReference type="GO" id="GO:0005737">
    <property type="term" value="C:cytoplasm"/>
    <property type="evidence" value="ECO:0007669"/>
    <property type="project" value="TreeGrafter"/>
</dbReference>
<dbReference type="CTD" id="64108"/>
<dbReference type="PANTHER" id="PTHR14402:SF8">
    <property type="entry name" value="RECEPTOR-TRANSPORTING PROTEIN 4"/>
    <property type="match status" value="1"/>
</dbReference>
<reference evidence="11" key="3">
    <citation type="submission" date="2025-09" db="UniProtKB">
        <authorList>
            <consortium name="Ensembl"/>
        </authorList>
    </citation>
    <scope>IDENTIFICATION</scope>
    <source>
        <strain evidence="11">Thorbecke</strain>
    </source>
</reference>
<dbReference type="GeneTree" id="ENSGT00940000162610"/>
<dbReference type="GO" id="GO:0031849">
    <property type="term" value="F:olfactory receptor binding"/>
    <property type="evidence" value="ECO:0007669"/>
    <property type="project" value="TreeGrafter"/>
</dbReference>
<dbReference type="InParanoid" id="G1STK0"/>
<proteinExistence type="predicted"/>
<dbReference type="InterPro" id="IPR026096">
    <property type="entry name" value="R-trans_p"/>
</dbReference>
<dbReference type="OrthoDB" id="8121437at2759"/>
<evidence type="ECO:0000256" key="4">
    <source>
        <dbReference type="ARBA" id="ARBA00022771"/>
    </source>
</evidence>
<dbReference type="RefSeq" id="XP_008264862.3">
    <property type="nucleotide sequence ID" value="XM_008266640.4"/>
</dbReference>
<dbReference type="GO" id="GO:0008270">
    <property type="term" value="F:zinc ion binding"/>
    <property type="evidence" value="ECO:0007669"/>
    <property type="project" value="UniProtKB-KW"/>
</dbReference>
<organism evidence="11 12">
    <name type="scientific">Oryctolagus cuniculus</name>
    <name type="common">Rabbit</name>
    <dbReference type="NCBI Taxonomy" id="9986"/>
    <lineage>
        <taxon>Eukaryota</taxon>
        <taxon>Metazoa</taxon>
        <taxon>Chordata</taxon>
        <taxon>Craniata</taxon>
        <taxon>Vertebrata</taxon>
        <taxon>Euteleostomi</taxon>
        <taxon>Mammalia</taxon>
        <taxon>Eutheria</taxon>
        <taxon>Euarchontoglires</taxon>
        <taxon>Glires</taxon>
        <taxon>Lagomorpha</taxon>
        <taxon>Leporidae</taxon>
        <taxon>Oryctolagus</taxon>
    </lineage>
</organism>
<dbReference type="GO" id="GO:0051205">
    <property type="term" value="P:protein insertion into membrane"/>
    <property type="evidence" value="ECO:0007669"/>
    <property type="project" value="TreeGrafter"/>
</dbReference>
<reference evidence="11" key="2">
    <citation type="submission" date="2025-08" db="UniProtKB">
        <authorList>
            <consortium name="Ensembl"/>
        </authorList>
    </citation>
    <scope>IDENTIFICATION</scope>
    <source>
        <strain evidence="11">Thorbecke</strain>
    </source>
</reference>
<keyword evidence="4" id="KW-0863">Zinc-finger</keyword>
<dbReference type="GO" id="GO:0006612">
    <property type="term" value="P:protein targeting to membrane"/>
    <property type="evidence" value="ECO:0007669"/>
    <property type="project" value="TreeGrafter"/>
</dbReference>
<dbReference type="FunCoup" id="G1STK0">
    <property type="interactions" value="105"/>
</dbReference>
<accession>G1STK0</accession>
<dbReference type="InterPro" id="IPR027377">
    <property type="entry name" value="ZAR1/RTP1-5-like_Znf-3CxxC"/>
</dbReference>
<evidence type="ECO:0000256" key="7">
    <source>
        <dbReference type="ARBA" id="ARBA00023136"/>
    </source>
</evidence>
<keyword evidence="3" id="KW-0479">Metal-binding</keyword>
<sequence length="276" mass="31120">MVVEIEAWEQRFQELMQQEKPWDNWTLSLDETVNPDCLDRGWRQYRQRAFGRFQCSSCWRSWASAQVQILCHMHWDPCSSWGHVRMRLFAQRCQRCYGSRFEKPEFSPESVTQILNNLVQRILECYYRDGLQKFPRMPVKVEVPLDGPHDKDNCEACALGICVQGFQSHVIAPSKSPLPTKAKWSGPDHLERNHEGSSSRVSVGLPLITVPSEGFRGTGGSYAGSGSSGSWSQDNDLVFSGVTGTGRGRNGLSFFDCVGIGFALVVGALRLMGFFK</sequence>
<evidence type="ECO:0000313" key="12">
    <source>
        <dbReference type="Proteomes" id="UP000001811"/>
    </source>
</evidence>
<dbReference type="Pfam" id="PF13695">
    <property type="entry name" value="Zn_ribbon_3CxxC"/>
    <property type="match status" value="1"/>
</dbReference>
<dbReference type="KEGG" id="ocu:100339252"/>
<dbReference type="Ensembl" id="ENSOCUT00000007680.4">
    <property type="protein sequence ID" value="ENSOCUP00000006643.3"/>
    <property type="gene ID" value="ENSOCUG00000007680.4"/>
</dbReference>
<evidence type="ECO:0000256" key="9">
    <source>
        <dbReference type="SAM" id="Phobius"/>
    </source>
</evidence>
<keyword evidence="6 9" id="KW-1133">Transmembrane helix</keyword>
<dbReference type="STRING" id="9986.ENSOCUP00000006643"/>
<dbReference type="eggNOG" id="ENOG502S085">
    <property type="taxonomic scope" value="Eukaryota"/>
</dbReference>
<dbReference type="GeneID" id="100339252"/>
<feature type="compositionally biased region" description="Basic and acidic residues" evidence="8">
    <location>
        <begin position="186"/>
        <end position="197"/>
    </location>
</feature>
<evidence type="ECO:0000256" key="5">
    <source>
        <dbReference type="ARBA" id="ARBA00022833"/>
    </source>
</evidence>
<feature type="transmembrane region" description="Helical" evidence="9">
    <location>
        <begin position="252"/>
        <end position="272"/>
    </location>
</feature>
<dbReference type="EMBL" id="AAGW02014012">
    <property type="status" value="NOT_ANNOTATED_CDS"/>
    <property type="molecule type" value="Genomic_DNA"/>
</dbReference>
<keyword evidence="5" id="KW-0862">Zinc</keyword>
<evidence type="ECO:0000313" key="11">
    <source>
        <dbReference type="Ensembl" id="ENSOCUP00000006643.3"/>
    </source>
</evidence>
<keyword evidence="12" id="KW-1185">Reference proteome</keyword>
<dbReference type="SMART" id="SM01328">
    <property type="entry name" value="zf-3CxxC"/>
    <property type="match status" value="1"/>
</dbReference>
<evidence type="ECO:0000256" key="8">
    <source>
        <dbReference type="SAM" id="MobiDB-lite"/>
    </source>
</evidence>
<gene>
    <name evidence="11" type="primary">RTP4</name>
</gene>
<feature type="domain" description="3CxxC-type" evidence="10">
    <location>
        <begin position="48"/>
        <end position="160"/>
    </location>
</feature>
<dbReference type="AlphaFoldDB" id="G1STK0"/>
<dbReference type="HOGENOM" id="CLU_045693_1_0_1"/>
<evidence type="ECO:0000256" key="1">
    <source>
        <dbReference type="ARBA" id="ARBA00004167"/>
    </source>
</evidence>
<evidence type="ECO:0000256" key="6">
    <source>
        <dbReference type="ARBA" id="ARBA00022989"/>
    </source>
</evidence>
<feature type="region of interest" description="Disordered" evidence="8">
    <location>
        <begin position="177"/>
        <end position="200"/>
    </location>
</feature>
<dbReference type="GO" id="GO:0016020">
    <property type="term" value="C:membrane"/>
    <property type="evidence" value="ECO:0007669"/>
    <property type="project" value="UniProtKB-SubCell"/>
</dbReference>
<protein>
    <recommendedName>
        <fullName evidence="10">3CxxC-type domain-containing protein</fullName>
    </recommendedName>
</protein>
<dbReference type="PaxDb" id="9986-ENSOCUP00000006643"/>
<evidence type="ECO:0000256" key="2">
    <source>
        <dbReference type="ARBA" id="ARBA00022692"/>
    </source>
</evidence>
<evidence type="ECO:0000256" key="3">
    <source>
        <dbReference type="ARBA" id="ARBA00022723"/>
    </source>
</evidence>
<dbReference type="PANTHER" id="PTHR14402">
    <property type="entry name" value="RECEPTOR TRANSPORTING PROTEIN"/>
    <property type="match status" value="1"/>
</dbReference>
<dbReference type="Proteomes" id="UP000001811">
    <property type="component" value="Chromosome 14"/>
</dbReference>
<reference evidence="11 12" key="1">
    <citation type="journal article" date="2011" name="Nature">
        <title>A high-resolution map of human evolutionary constraint using 29 mammals.</title>
        <authorList>
            <person name="Lindblad-Toh K."/>
            <person name="Garber M."/>
            <person name="Zuk O."/>
            <person name="Lin M.F."/>
            <person name="Parker B.J."/>
            <person name="Washietl S."/>
            <person name="Kheradpour P."/>
            <person name="Ernst J."/>
            <person name="Jordan G."/>
            <person name="Mauceli E."/>
            <person name="Ward L.D."/>
            <person name="Lowe C.B."/>
            <person name="Holloway A.K."/>
            <person name="Clamp M."/>
            <person name="Gnerre S."/>
            <person name="Alfoldi J."/>
            <person name="Beal K."/>
            <person name="Chang J."/>
            <person name="Clawson H."/>
            <person name="Cuff J."/>
            <person name="Di Palma F."/>
            <person name="Fitzgerald S."/>
            <person name="Flicek P."/>
            <person name="Guttman M."/>
            <person name="Hubisz M.J."/>
            <person name="Jaffe D.B."/>
            <person name="Jungreis I."/>
            <person name="Kent W.J."/>
            <person name="Kostka D."/>
            <person name="Lara M."/>
            <person name="Martins A.L."/>
            <person name="Massingham T."/>
            <person name="Moltke I."/>
            <person name="Raney B.J."/>
            <person name="Rasmussen M.D."/>
            <person name="Robinson J."/>
            <person name="Stark A."/>
            <person name="Vilella A.J."/>
            <person name="Wen J."/>
            <person name="Xie X."/>
            <person name="Zody M.C."/>
            <person name="Baldwin J."/>
            <person name="Bloom T."/>
            <person name="Chin C.W."/>
            <person name="Heiman D."/>
            <person name="Nicol R."/>
            <person name="Nusbaum C."/>
            <person name="Young S."/>
            <person name="Wilkinson J."/>
            <person name="Worley K.C."/>
            <person name="Kovar C.L."/>
            <person name="Muzny D.M."/>
            <person name="Gibbs R.A."/>
            <person name="Cree A."/>
            <person name="Dihn H.H."/>
            <person name="Fowler G."/>
            <person name="Jhangiani S."/>
            <person name="Joshi V."/>
            <person name="Lee S."/>
            <person name="Lewis L.R."/>
            <person name="Nazareth L.V."/>
            <person name="Okwuonu G."/>
            <person name="Santibanez J."/>
            <person name="Warren W.C."/>
            <person name="Mardis E.R."/>
            <person name="Weinstock G.M."/>
            <person name="Wilson R.K."/>
            <person name="Delehaunty K."/>
            <person name="Dooling D."/>
            <person name="Fronik C."/>
            <person name="Fulton L."/>
            <person name="Fulton B."/>
            <person name="Graves T."/>
            <person name="Minx P."/>
            <person name="Sodergren E."/>
            <person name="Birney E."/>
            <person name="Margulies E.H."/>
            <person name="Herrero J."/>
            <person name="Green E.D."/>
            <person name="Haussler D."/>
            <person name="Siepel A."/>
            <person name="Goldman N."/>
            <person name="Pollard K.S."/>
            <person name="Pedersen J.S."/>
            <person name="Lander E.S."/>
            <person name="Kellis M."/>
        </authorList>
    </citation>
    <scope>NUCLEOTIDE SEQUENCE [LARGE SCALE GENOMIC DNA]</scope>
    <source>
        <strain evidence="11 12">Thorbecke inbred</strain>
    </source>
</reference>
<keyword evidence="7 9" id="KW-0472">Membrane</keyword>
<dbReference type="Bgee" id="ENSOCUG00000007680">
    <property type="expression patterns" value="Expressed in blood and 19 other cell types or tissues"/>
</dbReference>
<evidence type="ECO:0000259" key="10">
    <source>
        <dbReference type="SMART" id="SM01328"/>
    </source>
</evidence>